<dbReference type="Proteomes" id="UP000580130">
    <property type="component" value="Unassembled WGS sequence"/>
</dbReference>
<sequence>MKKCWEEPRIMVQKFMPNEYVAACVTGTIQCAVPGPNPYACDGGRPTRYFDYRMNSNRWDGPTISSDGLEHGLCGNTATISFDGDTGSGFERINGAIQRNRPIYNIEGYDLAEGYYNVTWQSNDGANEYNHYGTLHITNIVEDRPNHS</sequence>
<dbReference type="RefSeq" id="WP_168933813.1">
    <property type="nucleotide sequence ID" value="NZ_JABAFX010000021.1"/>
</dbReference>
<dbReference type="AlphaFoldDB" id="A0A848CRC2"/>
<comment type="caution">
    <text evidence="1">The sequence shown here is derived from an EMBL/GenBank/DDBJ whole genome shotgun (WGS) entry which is preliminary data.</text>
</comment>
<proteinExistence type="predicted"/>
<protein>
    <submittedName>
        <fullName evidence="1">Uncharacterized protein</fullName>
    </submittedName>
</protein>
<gene>
    <name evidence="1" type="ORF">HF855_09235</name>
</gene>
<name>A0A848CRC2_9FIRM</name>
<reference evidence="1 2" key="1">
    <citation type="submission" date="2020-04" db="EMBL/GenBank/DDBJ databases">
        <authorList>
            <person name="Hitch T.C.A."/>
            <person name="Wylensek D."/>
            <person name="Clavel T."/>
        </authorList>
    </citation>
    <scope>NUCLEOTIDE SEQUENCE [LARGE SCALE GENOMIC DNA]</scope>
    <source>
        <strain evidence="1 2">BSM-383-APC-5F</strain>
    </source>
</reference>
<dbReference type="EMBL" id="JABAFX010000021">
    <property type="protein sequence ID" value="NME57597.1"/>
    <property type="molecule type" value="Genomic_DNA"/>
</dbReference>
<evidence type="ECO:0000313" key="1">
    <source>
        <dbReference type="EMBL" id="NME57597.1"/>
    </source>
</evidence>
<organism evidence="1 2">
    <name type="scientific">Dorea formicigenerans</name>
    <dbReference type="NCBI Taxonomy" id="39486"/>
    <lineage>
        <taxon>Bacteria</taxon>
        <taxon>Bacillati</taxon>
        <taxon>Bacillota</taxon>
        <taxon>Clostridia</taxon>
        <taxon>Lachnospirales</taxon>
        <taxon>Lachnospiraceae</taxon>
        <taxon>Dorea</taxon>
    </lineage>
</organism>
<evidence type="ECO:0000313" key="2">
    <source>
        <dbReference type="Proteomes" id="UP000580130"/>
    </source>
</evidence>
<accession>A0A848CRC2</accession>